<gene>
    <name evidence="1" type="ORF">C273_11041</name>
</gene>
<comment type="caution">
    <text evidence="1">The sequence shown here is derived from an EMBL/GenBank/DDBJ whole genome shotgun (WGS) entry which is preliminary data.</text>
</comment>
<proteinExistence type="predicted"/>
<accession>K9AEA3</accession>
<dbReference type="SUPFAM" id="SSF54427">
    <property type="entry name" value="NTF2-like"/>
    <property type="match status" value="1"/>
</dbReference>
<protein>
    <submittedName>
        <fullName evidence="1">Uncharacterized protein</fullName>
    </submittedName>
</protein>
<dbReference type="PATRIC" id="fig|1229783.3.peg.2190"/>
<dbReference type="eggNOG" id="ENOG5030F4A">
    <property type="taxonomic scope" value="Bacteria"/>
</dbReference>
<dbReference type="OrthoDB" id="2418158at2"/>
<evidence type="ECO:0000313" key="1">
    <source>
        <dbReference type="EMBL" id="EKU45608.1"/>
    </source>
</evidence>
<sequence>MPYISFLNAWQQNNIDKVDDMLASDVVCYKMDKSRKSQILSREELLDLFKTRLEEVEKSDLSWSFDVIHRARLENEQLILFYVYANDFTDHQKRH</sequence>
<organism evidence="1 2">
    <name type="scientific">Staphylococcus massiliensis S46</name>
    <dbReference type="NCBI Taxonomy" id="1229783"/>
    <lineage>
        <taxon>Bacteria</taxon>
        <taxon>Bacillati</taxon>
        <taxon>Bacillota</taxon>
        <taxon>Bacilli</taxon>
        <taxon>Bacillales</taxon>
        <taxon>Staphylococcaceae</taxon>
        <taxon>Staphylococcus</taxon>
    </lineage>
</organism>
<dbReference type="AlphaFoldDB" id="K9AEA3"/>
<keyword evidence="2" id="KW-1185">Reference proteome</keyword>
<dbReference type="InterPro" id="IPR032710">
    <property type="entry name" value="NTF2-like_dom_sf"/>
</dbReference>
<dbReference type="EMBL" id="AMSQ01000027">
    <property type="protein sequence ID" value="EKU45608.1"/>
    <property type="molecule type" value="Genomic_DNA"/>
</dbReference>
<evidence type="ECO:0000313" key="2">
    <source>
        <dbReference type="Proteomes" id="UP000009885"/>
    </source>
</evidence>
<reference evidence="1 2" key="1">
    <citation type="journal article" date="2013" name="Genome Announc.">
        <title>Genome Sequence of Staphylococcus massiliensis Strain S46, Isolated from the Surface of Healthy Human Skin.</title>
        <authorList>
            <person name="Srivastav R."/>
            <person name="Singh A."/>
            <person name="Jangir P.K."/>
            <person name="Kumari C."/>
            <person name="Muduli S."/>
            <person name="Sharma R."/>
        </authorList>
    </citation>
    <scope>NUCLEOTIDE SEQUENCE [LARGE SCALE GENOMIC DNA]</scope>
    <source>
        <strain evidence="1 2">S46</strain>
    </source>
</reference>
<name>K9AEA3_9STAP</name>
<dbReference type="RefSeq" id="WP_009385040.1">
    <property type="nucleotide sequence ID" value="NZ_AMSQ01000027.1"/>
</dbReference>
<dbReference type="Proteomes" id="UP000009885">
    <property type="component" value="Unassembled WGS sequence"/>
</dbReference>